<accession>A0AA40CM76</accession>
<sequence>TWDTSDPAQEELSQLLNLKHDPTLHGVFSLGRDGVFRSLTADRRVVDAVGLAPAQIAMWKARYPPGTLMREAEVDEGADGTQVPREKWFNPDEGILPAPVSRE</sequence>
<evidence type="ECO:0000313" key="3">
    <source>
        <dbReference type="Proteomes" id="UP001174936"/>
    </source>
</evidence>
<feature type="non-terminal residue" evidence="2">
    <location>
        <position position="1"/>
    </location>
</feature>
<evidence type="ECO:0000256" key="1">
    <source>
        <dbReference type="SAM" id="MobiDB-lite"/>
    </source>
</evidence>
<keyword evidence="3" id="KW-1185">Reference proteome</keyword>
<dbReference type="EMBL" id="JAULSV010000006">
    <property type="protein sequence ID" value="KAK0642139.1"/>
    <property type="molecule type" value="Genomic_DNA"/>
</dbReference>
<comment type="caution">
    <text evidence="2">The sequence shown here is derived from an EMBL/GenBank/DDBJ whole genome shotgun (WGS) entry which is preliminary data.</text>
</comment>
<proteinExistence type="predicted"/>
<feature type="non-terminal residue" evidence="2">
    <location>
        <position position="103"/>
    </location>
</feature>
<reference evidence="2" key="1">
    <citation type="submission" date="2023-06" db="EMBL/GenBank/DDBJ databases">
        <title>Genome-scale phylogeny and comparative genomics of the fungal order Sordariales.</title>
        <authorList>
            <consortium name="Lawrence Berkeley National Laboratory"/>
            <person name="Hensen N."/>
            <person name="Bonometti L."/>
            <person name="Westerberg I."/>
            <person name="Brannstrom I.O."/>
            <person name="Guillou S."/>
            <person name="Cros-Aarteil S."/>
            <person name="Calhoun S."/>
            <person name="Haridas S."/>
            <person name="Kuo A."/>
            <person name="Mondo S."/>
            <person name="Pangilinan J."/>
            <person name="Riley R."/>
            <person name="Labutti K."/>
            <person name="Andreopoulos B."/>
            <person name="Lipzen A."/>
            <person name="Chen C."/>
            <person name="Yanf M."/>
            <person name="Daum C."/>
            <person name="Ng V."/>
            <person name="Clum A."/>
            <person name="Steindorff A."/>
            <person name="Ohm R."/>
            <person name="Martin F."/>
            <person name="Silar P."/>
            <person name="Natvig D."/>
            <person name="Lalanne C."/>
            <person name="Gautier V."/>
            <person name="Ament-Velasquez S.L."/>
            <person name="Kruys A."/>
            <person name="Hutchinson M.I."/>
            <person name="Powell A.J."/>
            <person name="Barry K."/>
            <person name="Miller A.N."/>
            <person name="Grigoriev I.V."/>
            <person name="Debuchy R."/>
            <person name="Gladieux P."/>
            <person name="Thoren M.H."/>
            <person name="Johannesson H."/>
        </authorList>
    </citation>
    <scope>NUCLEOTIDE SEQUENCE</scope>
    <source>
        <strain evidence="2">SMH2532-1</strain>
    </source>
</reference>
<name>A0AA40CM76_9PEZI</name>
<organism evidence="2 3">
    <name type="scientific">Cercophora newfieldiana</name>
    <dbReference type="NCBI Taxonomy" id="92897"/>
    <lineage>
        <taxon>Eukaryota</taxon>
        <taxon>Fungi</taxon>
        <taxon>Dikarya</taxon>
        <taxon>Ascomycota</taxon>
        <taxon>Pezizomycotina</taxon>
        <taxon>Sordariomycetes</taxon>
        <taxon>Sordariomycetidae</taxon>
        <taxon>Sordariales</taxon>
        <taxon>Lasiosphaeriaceae</taxon>
        <taxon>Cercophora</taxon>
    </lineage>
</organism>
<protein>
    <submittedName>
        <fullName evidence="2">Uncharacterized protein</fullName>
    </submittedName>
</protein>
<gene>
    <name evidence="2" type="ORF">B0T16DRAFT_313115</name>
</gene>
<dbReference type="Proteomes" id="UP001174936">
    <property type="component" value="Unassembled WGS sequence"/>
</dbReference>
<feature type="region of interest" description="Disordered" evidence="1">
    <location>
        <begin position="73"/>
        <end position="103"/>
    </location>
</feature>
<evidence type="ECO:0000313" key="2">
    <source>
        <dbReference type="EMBL" id="KAK0642139.1"/>
    </source>
</evidence>
<dbReference type="AlphaFoldDB" id="A0AA40CM76"/>